<organism evidence="5 6">
    <name type="scientific">Bordetella trematum</name>
    <dbReference type="NCBI Taxonomy" id="123899"/>
    <lineage>
        <taxon>Bacteria</taxon>
        <taxon>Pseudomonadati</taxon>
        <taxon>Pseudomonadota</taxon>
        <taxon>Betaproteobacteria</taxon>
        <taxon>Burkholderiales</taxon>
        <taxon>Alcaligenaceae</taxon>
        <taxon>Bordetella</taxon>
    </lineage>
</organism>
<dbReference type="InterPro" id="IPR038352">
    <property type="entry name" value="Imelysin_sf"/>
</dbReference>
<sequence length="352" mass="36737">MKSSLVLAAGLLAVAGVRAEVPPDLGQRLADGYARAAFAELQQRAGQMQGELKAWCGADGQGSPARVEAAFGHLVQAWGGVAFLRFGPLVQGNRFERLSFWPDPRGVMPRQVQAVLKAADPALLAEGALAQRSVAVQGLPALEYVLYGEPGLLRARMPAVYPCGYAVAVAGNISGLTGELVAAWSQQGDFGRQFTAPAAANDLYRSSQEVAAEAMKALSTGLQFARDVQLLPVLGATAEAARPKRAAFWRSGQSMVVLAAGLRGMQAFYDAGRYPLPAGSQALNETLDSELRQAATLVAGVPADVEAAFVQEAPRAALSLAALVIKNAKDVVDQDIAPALGVTIGFNALDGD</sequence>
<evidence type="ECO:0000259" key="4">
    <source>
        <dbReference type="Pfam" id="PF09375"/>
    </source>
</evidence>
<name>A0A157RY26_9BORD</name>
<dbReference type="PATRIC" id="fig|123899.6.peg.64"/>
<dbReference type="Pfam" id="PF09375">
    <property type="entry name" value="Peptidase_M75"/>
    <property type="match status" value="1"/>
</dbReference>
<dbReference type="InterPro" id="IPR018976">
    <property type="entry name" value="Imelysin-like"/>
</dbReference>
<protein>
    <submittedName>
        <fullName evidence="5">Predicted periplasmic lipoprotein</fullName>
    </submittedName>
</protein>
<dbReference type="Gene3D" id="1.20.1420.20">
    <property type="entry name" value="M75 peptidase, HXXE motif"/>
    <property type="match status" value="1"/>
</dbReference>
<feature type="chain" id="PRO_5009816711" evidence="3">
    <location>
        <begin position="20"/>
        <end position="352"/>
    </location>
</feature>
<feature type="signal peptide" evidence="3">
    <location>
        <begin position="1"/>
        <end position="19"/>
    </location>
</feature>
<accession>A0A157RY26</accession>
<dbReference type="GeneID" id="56588506"/>
<gene>
    <name evidence="5" type="ORF">SAMEA3906487_00070</name>
</gene>
<dbReference type="GO" id="GO:0030313">
    <property type="term" value="C:cell envelope"/>
    <property type="evidence" value="ECO:0007669"/>
    <property type="project" value="UniProtKB-SubCell"/>
</dbReference>
<dbReference type="STRING" id="123899.SAMEA3906487_00070"/>
<dbReference type="Proteomes" id="UP000076825">
    <property type="component" value="Chromosome 1"/>
</dbReference>
<dbReference type="CDD" id="cd14659">
    <property type="entry name" value="Imelysin-like_IPPA"/>
    <property type="match status" value="1"/>
</dbReference>
<dbReference type="AlphaFoldDB" id="A0A157RY26"/>
<dbReference type="eggNOG" id="COG3489">
    <property type="taxonomic scope" value="Bacteria"/>
</dbReference>
<evidence type="ECO:0000256" key="3">
    <source>
        <dbReference type="SAM" id="SignalP"/>
    </source>
</evidence>
<dbReference type="OrthoDB" id="5729110at2"/>
<keyword evidence="5" id="KW-0449">Lipoprotein</keyword>
<keyword evidence="6" id="KW-1185">Reference proteome</keyword>
<evidence type="ECO:0000256" key="1">
    <source>
        <dbReference type="ARBA" id="ARBA00004196"/>
    </source>
</evidence>
<evidence type="ECO:0000313" key="5">
    <source>
        <dbReference type="EMBL" id="SAI66049.1"/>
    </source>
</evidence>
<evidence type="ECO:0000313" key="6">
    <source>
        <dbReference type="Proteomes" id="UP000076825"/>
    </source>
</evidence>
<keyword evidence="2 3" id="KW-0732">Signal</keyword>
<dbReference type="EMBL" id="LT546645">
    <property type="protein sequence ID" value="SAI66049.1"/>
    <property type="molecule type" value="Genomic_DNA"/>
</dbReference>
<dbReference type="InterPro" id="IPR034984">
    <property type="entry name" value="Imelysin-like_IPPA"/>
</dbReference>
<evidence type="ECO:0000256" key="2">
    <source>
        <dbReference type="ARBA" id="ARBA00022729"/>
    </source>
</evidence>
<proteinExistence type="predicted"/>
<feature type="domain" description="Imelysin-like" evidence="4">
    <location>
        <begin position="34"/>
        <end position="319"/>
    </location>
</feature>
<comment type="subcellular location">
    <subcellularLocation>
        <location evidence="1">Cell envelope</location>
    </subcellularLocation>
</comment>
<reference evidence="5 6" key="1">
    <citation type="submission" date="2016-04" db="EMBL/GenBank/DDBJ databases">
        <authorList>
            <consortium name="Pathogen Informatics"/>
        </authorList>
    </citation>
    <scope>NUCLEOTIDE SEQUENCE [LARGE SCALE GENOMIC DNA]</scope>
    <source>
        <strain evidence="5 6">H044680328</strain>
    </source>
</reference>
<dbReference type="RefSeq" id="WP_033534574.1">
    <property type="nucleotide sequence ID" value="NZ_CP016340.1"/>
</dbReference>
<dbReference type="KEGG" id="btrm:SAMEA390648700070"/>